<evidence type="ECO:0000313" key="7">
    <source>
        <dbReference type="Proteomes" id="UP001138997"/>
    </source>
</evidence>
<dbReference type="Pfam" id="PF00171">
    <property type="entry name" value="Aldedh"/>
    <property type="match status" value="1"/>
</dbReference>
<accession>A0A9X1SVW3</accession>
<dbReference type="InterPro" id="IPR029510">
    <property type="entry name" value="Ald_DH_CS_GLU"/>
</dbReference>
<dbReference type="CDD" id="cd07078">
    <property type="entry name" value="ALDH"/>
    <property type="match status" value="1"/>
</dbReference>
<sequence>MSDNDRTALFPTRLIIGDQRPDRASGGWYEHVSPVTGRAQAGLSLAGTAEVDEAVAVARAALAGWRRWDPVERRRVLMRFAQLIREHAQELSTIAALELGQPKAFTGYLPVGGAAWLEEAAGWADRLHGQASPLSERGVLEYTAIEPYGVVAALSTWNGSVNAFCMSVAAPLAAGCTVVAKPSELAPFSSLRAAELALEAGLPAGVLNVLVADVKVSQALVSHPGIDKITFTGSPNSARQIAAAAAPQLTPCVFELGGKSAALVFEDGDLDRALEVASALMLNAGQICTLGSRILVQRSVHEQFVERLSERVAAARPGDPFEEGVTMGPVISQAALDRILGMIGRARNYGTTVTGGQRIGGALSDGYFVAPTVVQLRDNTGELARDEVFGPVVGVQVFDDEDAAVGIANDTDYGLAGYVFTAEIGRAHRVAAALDTGNVGVNGGVAPAGPHLGFGGRRNSGYGRQGGLGGVMEFVSPKTVQIRL</sequence>
<feature type="active site" evidence="3">
    <location>
        <position position="255"/>
    </location>
</feature>
<dbReference type="InterPro" id="IPR016161">
    <property type="entry name" value="Ald_DH/histidinol_DH"/>
</dbReference>
<dbReference type="EMBL" id="JAJOMB010000016">
    <property type="protein sequence ID" value="MCD5314412.1"/>
    <property type="molecule type" value="Genomic_DNA"/>
</dbReference>
<dbReference type="AlphaFoldDB" id="A0A9X1SVW3"/>
<dbReference type="InterPro" id="IPR015590">
    <property type="entry name" value="Aldehyde_DH_dom"/>
</dbReference>
<evidence type="ECO:0000256" key="3">
    <source>
        <dbReference type="PROSITE-ProRule" id="PRU10007"/>
    </source>
</evidence>
<gene>
    <name evidence="6" type="ORF">LR394_26245</name>
</gene>
<evidence type="ECO:0000256" key="2">
    <source>
        <dbReference type="ARBA" id="ARBA00023002"/>
    </source>
</evidence>
<evidence type="ECO:0000256" key="1">
    <source>
        <dbReference type="ARBA" id="ARBA00009986"/>
    </source>
</evidence>
<organism evidence="6 7">
    <name type="scientific">Kineosporia babensis</name>
    <dbReference type="NCBI Taxonomy" id="499548"/>
    <lineage>
        <taxon>Bacteria</taxon>
        <taxon>Bacillati</taxon>
        <taxon>Actinomycetota</taxon>
        <taxon>Actinomycetes</taxon>
        <taxon>Kineosporiales</taxon>
        <taxon>Kineosporiaceae</taxon>
        <taxon>Kineosporia</taxon>
    </lineage>
</organism>
<keyword evidence="2 4" id="KW-0560">Oxidoreductase</keyword>
<evidence type="ECO:0000256" key="4">
    <source>
        <dbReference type="RuleBase" id="RU003345"/>
    </source>
</evidence>
<dbReference type="GO" id="GO:0016620">
    <property type="term" value="F:oxidoreductase activity, acting on the aldehyde or oxo group of donors, NAD or NADP as acceptor"/>
    <property type="evidence" value="ECO:0007669"/>
    <property type="project" value="InterPro"/>
</dbReference>
<protein>
    <submittedName>
        <fullName evidence="6">Aldehyde dehydrogenase family protein</fullName>
    </submittedName>
</protein>
<dbReference type="PANTHER" id="PTHR11699">
    <property type="entry name" value="ALDEHYDE DEHYDROGENASE-RELATED"/>
    <property type="match status" value="1"/>
</dbReference>
<evidence type="ECO:0000259" key="5">
    <source>
        <dbReference type="Pfam" id="PF00171"/>
    </source>
</evidence>
<dbReference type="InterPro" id="IPR016163">
    <property type="entry name" value="Ald_DH_C"/>
</dbReference>
<dbReference type="InterPro" id="IPR016162">
    <property type="entry name" value="Ald_DH_N"/>
</dbReference>
<dbReference type="FunFam" id="3.40.605.10:FF:000007">
    <property type="entry name" value="NAD/NADP-dependent betaine aldehyde dehydrogenase"/>
    <property type="match status" value="1"/>
</dbReference>
<dbReference type="SUPFAM" id="SSF53720">
    <property type="entry name" value="ALDH-like"/>
    <property type="match status" value="1"/>
</dbReference>
<dbReference type="FunFam" id="3.40.309.10:FF:000012">
    <property type="entry name" value="Betaine aldehyde dehydrogenase"/>
    <property type="match status" value="1"/>
</dbReference>
<dbReference type="Gene3D" id="3.40.309.10">
    <property type="entry name" value="Aldehyde Dehydrogenase, Chain A, domain 2"/>
    <property type="match status" value="1"/>
</dbReference>
<dbReference type="RefSeq" id="WP_231446902.1">
    <property type="nucleotide sequence ID" value="NZ_JAJOMB010000016.1"/>
</dbReference>
<name>A0A9X1SVW3_9ACTN</name>
<dbReference type="Proteomes" id="UP001138997">
    <property type="component" value="Unassembled WGS sequence"/>
</dbReference>
<keyword evidence="7" id="KW-1185">Reference proteome</keyword>
<reference evidence="6" key="1">
    <citation type="submission" date="2021-11" db="EMBL/GenBank/DDBJ databases">
        <title>Streptomyces corallinus and Kineosporia corallina sp. nov., two new coral-derived marine actinobacteria.</title>
        <authorList>
            <person name="Buangrab K."/>
            <person name="Sutthacheep M."/>
            <person name="Yeemin T."/>
            <person name="Harunari E."/>
            <person name="Igarashi Y."/>
            <person name="Sripreechasak P."/>
            <person name="Kanchanasin P."/>
            <person name="Tanasupawat S."/>
            <person name="Phongsopitanun W."/>
        </authorList>
    </citation>
    <scope>NUCLEOTIDE SEQUENCE</scope>
    <source>
        <strain evidence="6">JCM 31032</strain>
    </source>
</reference>
<comment type="similarity">
    <text evidence="1 4">Belongs to the aldehyde dehydrogenase family.</text>
</comment>
<dbReference type="PROSITE" id="PS00687">
    <property type="entry name" value="ALDEHYDE_DEHYDR_GLU"/>
    <property type="match status" value="1"/>
</dbReference>
<feature type="domain" description="Aldehyde dehydrogenase" evidence="5">
    <location>
        <begin position="29"/>
        <end position="480"/>
    </location>
</feature>
<dbReference type="Gene3D" id="3.40.605.10">
    <property type="entry name" value="Aldehyde Dehydrogenase, Chain A, domain 1"/>
    <property type="match status" value="1"/>
</dbReference>
<comment type="caution">
    <text evidence="6">The sequence shown here is derived from an EMBL/GenBank/DDBJ whole genome shotgun (WGS) entry which is preliminary data.</text>
</comment>
<evidence type="ECO:0000313" key="6">
    <source>
        <dbReference type="EMBL" id="MCD5314412.1"/>
    </source>
</evidence>
<proteinExistence type="inferred from homology"/>